<dbReference type="KEGG" id="ruj:E5Z56_03560"/>
<accession>A0A4P8Y015</accession>
<dbReference type="RefSeq" id="WP_138156558.1">
    <property type="nucleotide sequence ID" value="NZ_CP039381.1"/>
</dbReference>
<organism evidence="2 3">
    <name type="scientific">Ruminococcus bovis</name>
    <dbReference type="NCBI Taxonomy" id="2564099"/>
    <lineage>
        <taxon>Bacteria</taxon>
        <taxon>Bacillati</taxon>
        <taxon>Bacillota</taxon>
        <taxon>Clostridia</taxon>
        <taxon>Eubacteriales</taxon>
        <taxon>Oscillospiraceae</taxon>
        <taxon>Ruminococcus</taxon>
    </lineage>
</organism>
<keyword evidence="3" id="KW-1185">Reference proteome</keyword>
<reference evidence="2 3" key="1">
    <citation type="submission" date="2019-04" db="EMBL/GenBank/DDBJ databases">
        <authorList>
            <person name="Embree M."/>
            <person name="Gaffney J.R."/>
        </authorList>
    </citation>
    <scope>NUCLEOTIDE SEQUENCE [LARGE SCALE GENOMIC DNA]</scope>
    <source>
        <strain evidence="2 3">JE7A12</strain>
    </source>
</reference>
<gene>
    <name evidence="2" type="ORF">E5Z56_03560</name>
</gene>
<dbReference type="OrthoDB" id="2015187at2"/>
<sequence>MEKKNMRTKFQKGIVAFAIIFFLVIGGLTYLSNKIDALLYPTVTVATTNTGYIVDNEEDMAYYDPRGGNTLIPTSSVHNGEVYYVIKNTDGNYIVAKKQIDILNQNGLYTEIAKEEKGFLAIVDSDKDLKVGEQVLVKADVL</sequence>
<evidence type="ECO:0000256" key="1">
    <source>
        <dbReference type="SAM" id="Phobius"/>
    </source>
</evidence>
<name>A0A4P8Y015_9FIRM</name>
<keyword evidence="1" id="KW-1133">Transmembrane helix</keyword>
<dbReference type="Proteomes" id="UP000301475">
    <property type="component" value="Chromosome"/>
</dbReference>
<dbReference type="EMBL" id="CP039381">
    <property type="protein sequence ID" value="QCT06488.1"/>
    <property type="molecule type" value="Genomic_DNA"/>
</dbReference>
<protein>
    <submittedName>
        <fullName evidence="2">Uncharacterized protein</fullName>
    </submittedName>
</protein>
<feature type="transmembrane region" description="Helical" evidence="1">
    <location>
        <begin position="12"/>
        <end position="31"/>
    </location>
</feature>
<evidence type="ECO:0000313" key="3">
    <source>
        <dbReference type="Proteomes" id="UP000301475"/>
    </source>
</evidence>
<keyword evidence="1" id="KW-0812">Transmembrane</keyword>
<proteinExistence type="predicted"/>
<evidence type="ECO:0000313" key="2">
    <source>
        <dbReference type="EMBL" id="QCT06488.1"/>
    </source>
</evidence>
<dbReference type="AlphaFoldDB" id="A0A4P8Y015"/>
<keyword evidence="1" id="KW-0472">Membrane</keyword>